<comment type="caution">
    <text evidence="1">The sequence shown here is derived from an EMBL/GenBank/DDBJ whole genome shotgun (WGS) entry which is preliminary data.</text>
</comment>
<protein>
    <submittedName>
        <fullName evidence="1">1724_t:CDS:1</fullName>
    </submittedName>
</protein>
<accession>A0ACA9RHH3</accession>
<organism evidence="1 2">
    <name type="scientific">Cetraspora pellucida</name>
    <dbReference type="NCBI Taxonomy" id="1433469"/>
    <lineage>
        <taxon>Eukaryota</taxon>
        <taxon>Fungi</taxon>
        <taxon>Fungi incertae sedis</taxon>
        <taxon>Mucoromycota</taxon>
        <taxon>Glomeromycotina</taxon>
        <taxon>Glomeromycetes</taxon>
        <taxon>Diversisporales</taxon>
        <taxon>Gigasporaceae</taxon>
        <taxon>Cetraspora</taxon>
    </lineage>
</organism>
<feature type="non-terminal residue" evidence="1">
    <location>
        <position position="1"/>
    </location>
</feature>
<keyword evidence="2" id="KW-1185">Reference proteome</keyword>
<name>A0ACA9RHH3_9GLOM</name>
<evidence type="ECO:0000313" key="2">
    <source>
        <dbReference type="Proteomes" id="UP000789366"/>
    </source>
</evidence>
<proteinExistence type="predicted"/>
<evidence type="ECO:0000313" key="1">
    <source>
        <dbReference type="EMBL" id="CAG8793983.1"/>
    </source>
</evidence>
<feature type="non-terminal residue" evidence="1">
    <location>
        <position position="47"/>
    </location>
</feature>
<dbReference type="EMBL" id="CAJVPW010071977">
    <property type="protein sequence ID" value="CAG8793983.1"/>
    <property type="molecule type" value="Genomic_DNA"/>
</dbReference>
<reference evidence="1" key="1">
    <citation type="submission" date="2021-06" db="EMBL/GenBank/DDBJ databases">
        <authorList>
            <person name="Kallberg Y."/>
            <person name="Tangrot J."/>
            <person name="Rosling A."/>
        </authorList>
    </citation>
    <scope>NUCLEOTIDE SEQUENCE</scope>
    <source>
        <strain evidence="1">28 12/20/2015</strain>
    </source>
</reference>
<dbReference type="Proteomes" id="UP000789366">
    <property type="component" value="Unassembled WGS sequence"/>
</dbReference>
<gene>
    <name evidence="1" type="ORF">SPELUC_LOCUS17485</name>
</gene>
<sequence length="47" mass="5325">EEMTELSAAEKKELGNPSETQLRKLGKIRSEGAQYIVKEGDICHFLF</sequence>